<evidence type="ECO:0000313" key="2">
    <source>
        <dbReference type="Proteomes" id="UP000277498"/>
    </source>
</evidence>
<proteinExistence type="predicted"/>
<evidence type="ECO:0000313" key="1">
    <source>
        <dbReference type="EMBL" id="VDC21777.1"/>
    </source>
</evidence>
<organism evidence="1 2">
    <name type="scientific">Pseudogemmobacter humi</name>
    <dbReference type="NCBI Taxonomy" id="2483812"/>
    <lineage>
        <taxon>Bacteria</taxon>
        <taxon>Pseudomonadati</taxon>
        <taxon>Pseudomonadota</taxon>
        <taxon>Alphaproteobacteria</taxon>
        <taxon>Rhodobacterales</taxon>
        <taxon>Paracoccaceae</taxon>
        <taxon>Pseudogemmobacter</taxon>
    </lineage>
</organism>
<accession>A0A3P5X0R0</accession>
<dbReference type="AlphaFoldDB" id="A0A3P5X0R0"/>
<protein>
    <submittedName>
        <fullName evidence="1">Uncharacterized protein</fullName>
    </submittedName>
</protein>
<gene>
    <name evidence="1" type="ORF">XINFAN_00640</name>
</gene>
<name>A0A3P5X0R0_9RHOB</name>
<sequence length="259" mass="29066">MDERARQSTVEMALKDIADVQGDVDGFIAQYDPKTRKVPKIAAEIAQRLLAVGRAGDALGFIERAEVNEARWIPAEWQDARLGVLEALDRKDEAQAFRRACFERDLSVEHLRAYLKRLPDFEDIEAEERAMAHAAAHPGLLPALGFFLDWPSLDHAARLLLDRHEEINGDHYEFLVPAAEALSERHPLAATLALRAMIDFTLSKARSKRYGYAAQHLATCGDLAGRIENFAPVETHDAYVARLKNEHGRKSGFWSQIEG</sequence>
<dbReference type="Pfam" id="PF21810">
    <property type="entry name" value="DUF6880"/>
    <property type="match status" value="1"/>
</dbReference>
<dbReference type="EMBL" id="UXAW01000035">
    <property type="protein sequence ID" value="VDC21777.1"/>
    <property type="molecule type" value="Genomic_DNA"/>
</dbReference>
<dbReference type="Proteomes" id="UP000277498">
    <property type="component" value="Unassembled WGS sequence"/>
</dbReference>
<keyword evidence="2" id="KW-1185">Reference proteome</keyword>
<dbReference type="InterPro" id="IPR049245">
    <property type="entry name" value="DUF6880"/>
</dbReference>
<reference evidence="1 2" key="1">
    <citation type="submission" date="2018-11" db="EMBL/GenBank/DDBJ databases">
        <authorList>
            <person name="Criscuolo A."/>
        </authorList>
    </citation>
    <scope>NUCLEOTIDE SEQUENCE [LARGE SCALE GENOMIC DNA]</scope>
    <source>
        <strain evidence="1">ACIP111625</strain>
    </source>
</reference>